<evidence type="ECO:0000256" key="3">
    <source>
        <dbReference type="ARBA" id="ARBA00013571"/>
    </source>
</evidence>
<evidence type="ECO:0000313" key="14">
    <source>
        <dbReference type="EMBL" id="KAK7692470.1"/>
    </source>
</evidence>
<dbReference type="AlphaFoldDB" id="A0AAW0GTA1"/>
<proteinExistence type="inferred from homology"/>
<evidence type="ECO:0000256" key="13">
    <source>
        <dbReference type="SAM" id="MobiDB-lite"/>
    </source>
</evidence>
<evidence type="ECO:0000256" key="9">
    <source>
        <dbReference type="ARBA" id="ARBA00023128"/>
    </source>
</evidence>
<keyword evidence="6" id="KW-0999">Mitochondrion inner membrane</keyword>
<evidence type="ECO:0000256" key="5">
    <source>
        <dbReference type="ARBA" id="ARBA00022448"/>
    </source>
</evidence>
<feature type="compositionally biased region" description="Pro residues" evidence="13">
    <location>
        <begin position="155"/>
        <end position="169"/>
    </location>
</feature>
<dbReference type="EMBL" id="JASBNA010000004">
    <property type="protein sequence ID" value="KAK7692470.1"/>
    <property type="molecule type" value="Genomic_DNA"/>
</dbReference>
<organism evidence="14 15">
    <name type="scientific">Cerrena zonata</name>
    <dbReference type="NCBI Taxonomy" id="2478898"/>
    <lineage>
        <taxon>Eukaryota</taxon>
        <taxon>Fungi</taxon>
        <taxon>Dikarya</taxon>
        <taxon>Basidiomycota</taxon>
        <taxon>Agaricomycotina</taxon>
        <taxon>Agaricomycetes</taxon>
        <taxon>Polyporales</taxon>
        <taxon>Cerrenaceae</taxon>
        <taxon>Cerrena</taxon>
    </lineage>
</organism>
<gene>
    <name evidence="14" type="ORF">QCA50_004095</name>
</gene>
<evidence type="ECO:0000256" key="4">
    <source>
        <dbReference type="ARBA" id="ARBA00020721"/>
    </source>
</evidence>
<keyword evidence="15" id="KW-1185">Reference proteome</keyword>
<accession>A0AAW0GTA1</accession>
<evidence type="ECO:0000256" key="12">
    <source>
        <dbReference type="ARBA" id="ARBA00031407"/>
    </source>
</evidence>
<dbReference type="Gene3D" id="1.10.287.110">
    <property type="entry name" value="DnaJ domain"/>
    <property type="match status" value="1"/>
</dbReference>
<dbReference type="GO" id="GO:0030150">
    <property type="term" value="P:protein import into mitochondrial matrix"/>
    <property type="evidence" value="ECO:0007669"/>
    <property type="project" value="InterPro"/>
</dbReference>
<dbReference type="PANTHER" id="PTHR12388:SF0">
    <property type="entry name" value="MITOCHONDRIAL IMPORT INNER MEMBRANE TRANSLOCASE SUBUNIT TIM16"/>
    <property type="match status" value="1"/>
</dbReference>
<keyword evidence="5" id="KW-0813">Transport</keyword>
<evidence type="ECO:0000256" key="6">
    <source>
        <dbReference type="ARBA" id="ARBA00022792"/>
    </source>
</evidence>
<name>A0AAW0GTA1_9APHY</name>
<feature type="region of interest" description="Disordered" evidence="13">
    <location>
        <begin position="94"/>
        <end position="169"/>
    </location>
</feature>
<evidence type="ECO:0000256" key="7">
    <source>
        <dbReference type="ARBA" id="ARBA00022927"/>
    </source>
</evidence>
<dbReference type="InterPro" id="IPR005341">
    <property type="entry name" value="Tim16"/>
</dbReference>
<dbReference type="InterPro" id="IPR036869">
    <property type="entry name" value="J_dom_sf"/>
</dbReference>
<evidence type="ECO:0000256" key="2">
    <source>
        <dbReference type="ARBA" id="ARBA00008817"/>
    </source>
</evidence>
<reference evidence="14 15" key="1">
    <citation type="submission" date="2022-09" db="EMBL/GenBank/DDBJ databases">
        <authorList>
            <person name="Palmer J.M."/>
        </authorList>
    </citation>
    <scope>NUCLEOTIDE SEQUENCE [LARGE SCALE GENOMIC DNA]</scope>
    <source>
        <strain evidence="14 15">DSM 7382</strain>
    </source>
</reference>
<evidence type="ECO:0000256" key="11">
    <source>
        <dbReference type="ARBA" id="ARBA00030422"/>
    </source>
</evidence>
<dbReference type="Proteomes" id="UP001385951">
    <property type="component" value="Unassembled WGS sequence"/>
</dbReference>
<comment type="caution">
    <text evidence="14">The sequence shown here is derived from an EMBL/GenBank/DDBJ whole genome shotgun (WGS) entry which is preliminary data.</text>
</comment>
<comment type="subcellular location">
    <subcellularLocation>
        <location evidence="1">Mitochondrion inner membrane</location>
        <topology evidence="1">Peripheral membrane protein</topology>
    </subcellularLocation>
</comment>
<evidence type="ECO:0000256" key="1">
    <source>
        <dbReference type="ARBA" id="ARBA00004637"/>
    </source>
</evidence>
<keyword evidence="7" id="KW-0653">Protein transport</keyword>
<dbReference type="PANTHER" id="PTHR12388">
    <property type="entry name" value="MITOCHONDRIA ASSOCIATED GRANULOCYTE MACROPHAGE CSF SIGNALING MOLECULE"/>
    <property type="match status" value="1"/>
</dbReference>
<evidence type="ECO:0000313" key="15">
    <source>
        <dbReference type="Proteomes" id="UP001385951"/>
    </source>
</evidence>
<sequence>MSAPKIIVQIAIAGAQIFGKAFIAAGRQAIQNAKHRPEGGIGGADIAGIRNATSGSITDKLTLQHRMTLDEARLILNVKKEEPMEKILQHYEHLFKANSPPKPKQTESVKPRASARQSTPIHSHYLQSKVVRAKERLEAEMKALSETPEASQTTAPPPSSGSTTPPPSS</sequence>
<dbReference type="Pfam" id="PF03656">
    <property type="entry name" value="Pam16"/>
    <property type="match status" value="1"/>
</dbReference>
<evidence type="ECO:0000256" key="10">
    <source>
        <dbReference type="ARBA" id="ARBA00023136"/>
    </source>
</evidence>
<evidence type="ECO:0000256" key="8">
    <source>
        <dbReference type="ARBA" id="ARBA00023010"/>
    </source>
</evidence>
<dbReference type="GO" id="GO:0005744">
    <property type="term" value="C:TIM23 mitochondrial import inner membrane translocase complex"/>
    <property type="evidence" value="ECO:0007669"/>
    <property type="project" value="InterPro"/>
</dbReference>
<protein>
    <recommendedName>
        <fullName evidence="4">Mitochondrial import inner membrane translocase subunit TIM16</fullName>
    </recommendedName>
    <alternativeName>
        <fullName evidence="3">Mitochondrial import inner membrane translocase subunit tim16</fullName>
    </alternativeName>
    <alternativeName>
        <fullName evidence="11 12">Presequence translocated-associated motor subunit PAM16</fullName>
    </alternativeName>
</protein>
<keyword evidence="8" id="KW-0811">Translocation</keyword>
<keyword evidence="10" id="KW-0472">Membrane</keyword>
<comment type="similarity">
    <text evidence="2">Belongs to the TIM16/PAM16 family.</text>
</comment>
<keyword evidence="9" id="KW-0496">Mitochondrion</keyword>
<feature type="compositionally biased region" description="Basic and acidic residues" evidence="13">
    <location>
        <begin position="132"/>
        <end position="143"/>
    </location>
</feature>